<evidence type="ECO:0000256" key="7">
    <source>
        <dbReference type="ARBA" id="ARBA00054700"/>
    </source>
</evidence>
<dbReference type="AlphaFoldDB" id="Q75BL5"/>
<proteinExistence type="inferred from homology"/>
<feature type="compositionally biased region" description="Basic residues" evidence="11">
    <location>
        <begin position="62"/>
        <end position="75"/>
    </location>
</feature>
<evidence type="ECO:0000259" key="12">
    <source>
        <dbReference type="PROSITE" id="PS50926"/>
    </source>
</evidence>
<dbReference type="PROSITE" id="PS51687">
    <property type="entry name" value="SAM_MT_RNA_M5U"/>
    <property type="match status" value="1"/>
</dbReference>
<feature type="binding site" evidence="9">
    <location>
        <position position="517"/>
    </location>
    <ligand>
        <name>S-adenosyl-L-methionine</name>
        <dbReference type="ChEBI" id="CHEBI:59789"/>
    </ligand>
</feature>
<evidence type="ECO:0000256" key="9">
    <source>
        <dbReference type="PROSITE-ProRule" id="PRU01024"/>
    </source>
</evidence>
<dbReference type="STRING" id="284811.Q75BL5"/>
<comment type="function">
    <text evidence="7">Catalyzes the formation of 5-methyl-uridine at position 54 (m5U54) in all tRNA. May also have a role in tRNA stabilization or maturation.</text>
</comment>
<dbReference type="GO" id="GO:0032259">
    <property type="term" value="P:methylation"/>
    <property type="evidence" value="ECO:0007669"/>
    <property type="project" value="UniProtKB-KW"/>
</dbReference>
<dbReference type="GO" id="GO:0051908">
    <property type="term" value="F:double-stranded DNA 5'-3' DNA exonuclease activity"/>
    <property type="evidence" value="ECO:0007669"/>
    <property type="project" value="EnsemblFungi"/>
</dbReference>
<evidence type="ECO:0000256" key="4">
    <source>
        <dbReference type="ARBA" id="ARBA00022694"/>
    </source>
</evidence>
<dbReference type="PROSITE" id="PS01230">
    <property type="entry name" value="TRMA_1"/>
    <property type="match status" value="1"/>
</dbReference>
<dbReference type="PROSITE" id="PS51622">
    <property type="entry name" value="SAM_MT_RNA_M5U_2"/>
    <property type="match status" value="1"/>
</dbReference>
<comment type="similarity">
    <text evidence="9">Belongs to the class I-like SAM-binding methyltransferase superfamily. RNA M5U methyltransferase family.</text>
</comment>
<dbReference type="GeneID" id="4619793"/>
<evidence type="ECO:0000256" key="8">
    <source>
        <dbReference type="ARBA" id="ARBA00070108"/>
    </source>
</evidence>
<organism evidence="13 14">
    <name type="scientific">Eremothecium gossypii (strain ATCC 10895 / CBS 109.51 / FGSC 9923 / NRRL Y-1056)</name>
    <name type="common">Yeast</name>
    <name type="synonym">Ashbya gossypii</name>
    <dbReference type="NCBI Taxonomy" id="284811"/>
    <lineage>
        <taxon>Eukaryota</taxon>
        <taxon>Fungi</taxon>
        <taxon>Dikarya</taxon>
        <taxon>Ascomycota</taxon>
        <taxon>Saccharomycotina</taxon>
        <taxon>Saccharomycetes</taxon>
        <taxon>Saccharomycetales</taxon>
        <taxon>Saccharomycetaceae</taxon>
        <taxon>Eremothecium</taxon>
    </lineage>
</organism>
<dbReference type="FunFam" id="2.40.50.140:FF:000201">
    <property type="entry name" value="TRM2p tRNA methyltransferase"/>
    <property type="match status" value="1"/>
</dbReference>
<dbReference type="InterPro" id="IPR002792">
    <property type="entry name" value="TRAM_dom"/>
</dbReference>
<dbReference type="InterPro" id="IPR025795">
    <property type="entry name" value="tRNA_(uracil-5-)_MeTrfase"/>
</dbReference>
<dbReference type="GO" id="GO:0030697">
    <property type="term" value="F:tRNA (uracil(54)-C5)-methyltransferase activity, S-adenosyl methionine-dependent"/>
    <property type="evidence" value="ECO:0007669"/>
    <property type="project" value="UniProtKB-EC"/>
</dbReference>
<dbReference type="eggNOG" id="KOG2187">
    <property type="taxonomic scope" value="Eukaryota"/>
</dbReference>
<reference evidence="14" key="2">
    <citation type="journal article" date="2013" name="G3 (Bethesda)">
        <title>Genomes of Ashbya fungi isolated from insects reveal four mating-type loci, numerous translocations, lack of transposons, and distinct gene duplications.</title>
        <authorList>
            <person name="Dietrich F.S."/>
            <person name="Voegeli S."/>
            <person name="Kuo S."/>
            <person name="Philippsen P."/>
        </authorList>
    </citation>
    <scope>GENOME REANNOTATION</scope>
    <source>
        <strain evidence="14">ATCC 10895 / CBS 109.51 / FGSC 9923 / NRRL Y-1056</strain>
    </source>
</reference>
<feature type="active site" evidence="10">
    <location>
        <position position="544"/>
    </location>
</feature>
<dbReference type="RefSeq" id="NP_983658.1">
    <property type="nucleotide sequence ID" value="NM_209011.1"/>
</dbReference>
<evidence type="ECO:0000256" key="1">
    <source>
        <dbReference type="ARBA" id="ARBA00022603"/>
    </source>
</evidence>
<name>Q75BL5_EREGS</name>
<dbReference type="Pfam" id="PF05958">
    <property type="entry name" value="tRNA_U5-meth_tr"/>
    <property type="match status" value="1"/>
</dbReference>
<evidence type="ECO:0000313" key="13">
    <source>
        <dbReference type="EMBL" id="AAS51482.1"/>
    </source>
</evidence>
<evidence type="ECO:0000256" key="3">
    <source>
        <dbReference type="ARBA" id="ARBA00022691"/>
    </source>
</evidence>
<dbReference type="PROSITE" id="PS01231">
    <property type="entry name" value="TRMA_2"/>
    <property type="match status" value="1"/>
</dbReference>
<evidence type="ECO:0000256" key="5">
    <source>
        <dbReference type="ARBA" id="ARBA00033763"/>
    </source>
</evidence>
<feature type="domain" description="TRAM" evidence="12">
    <location>
        <begin position="123"/>
        <end position="188"/>
    </location>
</feature>
<protein>
    <recommendedName>
        <fullName evidence="8">tRNA (uracil(54)-C(5))-methyltransferase</fullName>
        <ecNumber evidence="5">2.1.1.35</ecNumber>
    </recommendedName>
</protein>
<dbReference type="GO" id="GO:0006400">
    <property type="term" value="P:tRNA modification"/>
    <property type="evidence" value="ECO:0007669"/>
    <property type="project" value="EnsemblFungi"/>
</dbReference>
<dbReference type="PANTHER" id="PTHR11061">
    <property type="entry name" value="RNA M5U METHYLTRANSFERASE"/>
    <property type="match status" value="1"/>
</dbReference>
<dbReference type="InterPro" id="IPR030391">
    <property type="entry name" value="MeTrfase_TrmA_CS"/>
</dbReference>
<dbReference type="InterPro" id="IPR030390">
    <property type="entry name" value="MeTrfase_TrmA_AS"/>
</dbReference>
<evidence type="ECO:0000256" key="11">
    <source>
        <dbReference type="SAM" id="MobiDB-lite"/>
    </source>
</evidence>
<reference evidence="13 14" key="1">
    <citation type="journal article" date="2004" name="Science">
        <title>The Ashbya gossypii genome as a tool for mapping the ancient Saccharomyces cerevisiae genome.</title>
        <authorList>
            <person name="Dietrich F.S."/>
            <person name="Voegeli S."/>
            <person name="Brachat S."/>
            <person name="Lerch A."/>
            <person name="Gates K."/>
            <person name="Steiner S."/>
            <person name="Mohr C."/>
            <person name="Pohlmann R."/>
            <person name="Luedi P."/>
            <person name="Choi S."/>
            <person name="Wing R.A."/>
            <person name="Flavier A."/>
            <person name="Gaffney T.D."/>
            <person name="Philippsen P."/>
        </authorList>
    </citation>
    <scope>NUCLEOTIDE SEQUENCE [LARGE SCALE GENOMIC DNA]</scope>
    <source>
        <strain evidence="14">ATCC 10895 / CBS 109.51 / FGSC 9923 / NRRL Y-1056</strain>
    </source>
</reference>
<keyword evidence="14" id="KW-1185">Reference proteome</keyword>
<evidence type="ECO:0000256" key="10">
    <source>
        <dbReference type="PROSITE-ProRule" id="PRU10015"/>
    </source>
</evidence>
<dbReference type="CDD" id="cd02440">
    <property type="entry name" value="AdoMet_MTases"/>
    <property type="match status" value="1"/>
</dbReference>
<keyword evidence="4" id="KW-0819">tRNA processing</keyword>
<dbReference type="OMA" id="GGCKWQH"/>
<dbReference type="PANTHER" id="PTHR11061:SF30">
    <property type="entry name" value="TRNA (URACIL(54)-C(5))-METHYLTRANSFERASE"/>
    <property type="match status" value="1"/>
</dbReference>
<gene>
    <name evidence="13" type="ORF">AGOS_ACR256C</name>
</gene>
<dbReference type="InParanoid" id="Q75BL5"/>
<keyword evidence="2 9" id="KW-0808">Transferase</keyword>
<feature type="binding site" evidence="9">
    <location>
        <position position="415"/>
    </location>
    <ligand>
        <name>S-adenosyl-L-methionine</name>
        <dbReference type="ChEBI" id="CHEBI:59789"/>
    </ligand>
</feature>
<dbReference type="EC" id="2.1.1.35" evidence="5"/>
<comment type="catalytic activity">
    <reaction evidence="6">
        <text>uridine(54) in tRNA + S-adenosyl-L-methionine = 5-methyluridine(54) in tRNA + S-adenosyl-L-homocysteine + H(+)</text>
        <dbReference type="Rhea" id="RHEA:42712"/>
        <dbReference type="Rhea" id="RHEA-COMP:10167"/>
        <dbReference type="Rhea" id="RHEA-COMP:10193"/>
        <dbReference type="ChEBI" id="CHEBI:15378"/>
        <dbReference type="ChEBI" id="CHEBI:57856"/>
        <dbReference type="ChEBI" id="CHEBI:59789"/>
        <dbReference type="ChEBI" id="CHEBI:65315"/>
        <dbReference type="ChEBI" id="CHEBI:74447"/>
        <dbReference type="EC" id="2.1.1.35"/>
    </reaction>
</comment>
<dbReference type="HOGENOM" id="CLU_014689_3_1_1"/>
<feature type="region of interest" description="Disordered" evidence="11">
    <location>
        <begin position="48"/>
        <end position="80"/>
    </location>
</feature>
<dbReference type="InterPro" id="IPR029063">
    <property type="entry name" value="SAM-dependent_MTases_sf"/>
</dbReference>
<evidence type="ECO:0000313" key="14">
    <source>
        <dbReference type="Proteomes" id="UP000000591"/>
    </source>
</evidence>
<keyword evidence="3 9" id="KW-0949">S-adenosyl-L-methionine</keyword>
<accession>Q75BL5</accession>
<dbReference type="Gene3D" id="3.40.50.150">
    <property type="entry name" value="Vaccinia Virus protein VP39"/>
    <property type="match status" value="2"/>
</dbReference>
<dbReference type="InterPro" id="IPR010280">
    <property type="entry name" value="U5_MeTrfase_fam"/>
</dbReference>
<dbReference type="OrthoDB" id="10250660at2759"/>
<dbReference type="Pfam" id="PF01938">
    <property type="entry name" value="TRAM"/>
    <property type="match status" value="1"/>
</dbReference>
<dbReference type="Proteomes" id="UP000000591">
    <property type="component" value="Chromosome III"/>
</dbReference>
<dbReference type="InterPro" id="IPR012340">
    <property type="entry name" value="NA-bd_OB-fold"/>
</dbReference>
<evidence type="ECO:0000256" key="6">
    <source>
        <dbReference type="ARBA" id="ARBA00052788"/>
    </source>
</evidence>
<dbReference type="Gene3D" id="2.40.50.140">
    <property type="entry name" value="Nucleic acid-binding proteins"/>
    <property type="match status" value="1"/>
</dbReference>
<dbReference type="FunFam" id="3.40.50.150:FF:000595">
    <property type="entry name" value="Endo-exonuclease NUCR"/>
    <property type="match status" value="1"/>
</dbReference>
<dbReference type="PROSITE" id="PS50926">
    <property type="entry name" value="TRAM"/>
    <property type="match status" value="1"/>
</dbReference>
<evidence type="ECO:0000256" key="2">
    <source>
        <dbReference type="ARBA" id="ARBA00022679"/>
    </source>
</evidence>
<dbReference type="EMBL" id="AE016816">
    <property type="protein sequence ID" value="AAS51482.1"/>
    <property type="molecule type" value="Genomic_DNA"/>
</dbReference>
<dbReference type="SUPFAM" id="SSF53335">
    <property type="entry name" value="S-adenosyl-L-methionine-dependent methyltransferases"/>
    <property type="match status" value="1"/>
</dbReference>
<dbReference type="FunCoup" id="Q75BL5">
    <property type="interactions" value="264"/>
</dbReference>
<dbReference type="FunFam" id="3.40.50.150:FF:000174">
    <property type="entry name" value="TRM2p tRNA methyltransferase"/>
    <property type="match status" value="1"/>
</dbReference>
<keyword evidence="1 9" id="KW-0489">Methyltransferase</keyword>
<feature type="active site" description="Nucleophile" evidence="9">
    <location>
        <position position="544"/>
    </location>
</feature>
<dbReference type="KEGG" id="ago:AGOS_ACR256C"/>
<feature type="binding site" evidence="9">
    <location>
        <position position="470"/>
    </location>
    <ligand>
        <name>S-adenosyl-L-methionine</name>
        <dbReference type="ChEBI" id="CHEBI:59789"/>
    </ligand>
</feature>
<feature type="binding site" evidence="9">
    <location>
        <position position="449"/>
    </location>
    <ligand>
        <name>S-adenosyl-L-methionine</name>
        <dbReference type="ChEBI" id="CHEBI:59789"/>
    </ligand>
</feature>
<sequence length="592" mass="65752">MFIRRTVLKSIPPLQFHLLRRYTMATDPKLATFPAGSPANVGIDGAAAEMKRPGSPTDLKTQPKKKARKPKKYKAKPVDPTSPAGVLQFEIDELLREQGLSRVQVETDVTPILNDVRGGPMQQKYNRRLIDVHVLKLTSSGDGLAIVDSPEDSNKKQLVLVPFGLPGDVVTIQVHKTHPHYAEASLLEVQTSAEMRHDDLINCKYFGKCSGCQYQFLTYDQQLQLKQRTVSNAFKFFAPQLLAEGLLPTVGETVASPLQFAYRTKLTPHFDMPRKVKQLETRPPLGFGQKGRPTWRHSDAGGSAAILDIEDCPIGTEIIRRGMRNERARFEETFKNYKKGATILLREHTKVLNPAAPVEEQLDPGSCDPVSGQVSHLRVDADPPLLKLCTTNTRQIVTEYVDGCTFEFSAGEFFQNNSSILPVVTAYVRDNVRIPNSGPEDKHYLVDAYCGSGLFSITASKGVDRVIGVEVSADSVAFAERNAKTNGVTNCTFIVGKAEKIFASIDTPCDRTSVILDPPRKGCDDVFLKQLAEYNPARIVYISCNVHSQARDVQYFLKETPNGARYKVDSIRGFDFFPQTHHVEGVCVLSRD</sequence>
<dbReference type="SUPFAM" id="SSF50249">
    <property type="entry name" value="Nucleic acid-binding proteins"/>
    <property type="match status" value="1"/>
</dbReference>
<dbReference type="GO" id="GO:0000014">
    <property type="term" value="F:single-stranded DNA endodeoxyribonuclease activity"/>
    <property type="evidence" value="ECO:0007669"/>
    <property type="project" value="EnsemblFungi"/>
</dbReference>